<protein>
    <submittedName>
        <fullName evidence="3">Uncharacterized protein</fullName>
    </submittedName>
</protein>
<feature type="compositionally biased region" description="Low complexity" evidence="1">
    <location>
        <begin position="199"/>
        <end position="217"/>
    </location>
</feature>
<dbReference type="HOGENOM" id="CLU_1240774_0_0_1"/>
<dbReference type="InParanoid" id="F8PQ33"/>
<feature type="transmembrane region" description="Helical" evidence="2">
    <location>
        <begin position="89"/>
        <end position="109"/>
    </location>
</feature>
<organism evidence="4">
    <name type="scientific">Serpula lacrymans var. lacrymans (strain S7.3)</name>
    <name type="common">Dry rot fungus</name>
    <dbReference type="NCBI Taxonomy" id="936435"/>
    <lineage>
        <taxon>Eukaryota</taxon>
        <taxon>Fungi</taxon>
        <taxon>Dikarya</taxon>
        <taxon>Basidiomycota</taxon>
        <taxon>Agaricomycotina</taxon>
        <taxon>Agaricomycetes</taxon>
        <taxon>Agaricomycetidae</taxon>
        <taxon>Boletales</taxon>
        <taxon>Coniophorineae</taxon>
        <taxon>Serpulaceae</taxon>
        <taxon>Serpula</taxon>
    </lineage>
</organism>
<evidence type="ECO:0000256" key="2">
    <source>
        <dbReference type="SAM" id="Phobius"/>
    </source>
</evidence>
<gene>
    <name evidence="3" type="ORF">SERLA73DRAFT_70680</name>
</gene>
<name>F8PQ33_SERL3</name>
<keyword evidence="2" id="KW-0472">Membrane</keyword>
<evidence type="ECO:0000313" key="4">
    <source>
        <dbReference type="Proteomes" id="UP000008063"/>
    </source>
</evidence>
<dbReference type="AlphaFoldDB" id="F8PQ33"/>
<evidence type="ECO:0000313" key="3">
    <source>
        <dbReference type="EMBL" id="EGO01498.1"/>
    </source>
</evidence>
<accession>F8PQ33</accession>
<feature type="region of interest" description="Disordered" evidence="1">
    <location>
        <begin position="199"/>
        <end position="223"/>
    </location>
</feature>
<feature type="transmembrane region" description="Helical" evidence="2">
    <location>
        <begin position="7"/>
        <end position="27"/>
    </location>
</feature>
<sequence length="223" mass="24500">MLVLLAVMSGVEVAIMATLVGITISRIEMLPVVSTATGCYYSGVLPLSALFWTPVLVVEPLLLGFVLFKAARTLYARGTIFTALARESLLYFLAIFAQLLIATIIWARFPTYLNVVMPYVSPTPSYTPHPNHPLNHPPHHTPHPTPPSWSAALPSLLGNRLLINMRQRFLSERSDTHTNDIELASIVFSRFPFLSSRAPGAHTAHTAHTAQPDAAAPDDPRRD</sequence>
<feature type="transmembrane region" description="Helical" evidence="2">
    <location>
        <begin position="47"/>
        <end position="68"/>
    </location>
</feature>
<keyword evidence="2" id="KW-1133">Transmembrane helix</keyword>
<keyword evidence="2" id="KW-0812">Transmembrane</keyword>
<reference evidence="4" key="1">
    <citation type="journal article" date="2011" name="Science">
        <title>The plant cell wall-decomposing machinery underlies the functional diversity of forest fungi.</title>
        <authorList>
            <person name="Eastwood D.C."/>
            <person name="Floudas D."/>
            <person name="Binder M."/>
            <person name="Majcherczyk A."/>
            <person name="Schneider P."/>
            <person name="Aerts A."/>
            <person name="Asiegbu F.O."/>
            <person name="Baker S.E."/>
            <person name="Barry K."/>
            <person name="Bendiksby M."/>
            <person name="Blumentritt M."/>
            <person name="Coutinho P.M."/>
            <person name="Cullen D."/>
            <person name="de Vries R.P."/>
            <person name="Gathman A."/>
            <person name="Goodell B."/>
            <person name="Henrissat B."/>
            <person name="Ihrmark K."/>
            <person name="Kauserud H."/>
            <person name="Kohler A."/>
            <person name="LaButti K."/>
            <person name="Lapidus A."/>
            <person name="Lavin J.L."/>
            <person name="Lee Y.-H."/>
            <person name="Lindquist E."/>
            <person name="Lilly W."/>
            <person name="Lucas S."/>
            <person name="Morin E."/>
            <person name="Murat C."/>
            <person name="Oguiza J.A."/>
            <person name="Park J."/>
            <person name="Pisabarro A.G."/>
            <person name="Riley R."/>
            <person name="Rosling A."/>
            <person name="Salamov A."/>
            <person name="Schmidt O."/>
            <person name="Schmutz J."/>
            <person name="Skrede I."/>
            <person name="Stenlid J."/>
            <person name="Wiebenga A."/>
            <person name="Xie X."/>
            <person name="Kuees U."/>
            <person name="Hibbett D.S."/>
            <person name="Hoffmeister D."/>
            <person name="Hoegberg N."/>
            <person name="Martin F."/>
            <person name="Grigoriev I.V."/>
            <person name="Watkinson S.C."/>
        </authorList>
    </citation>
    <scope>NUCLEOTIDE SEQUENCE [LARGE SCALE GENOMIC DNA]</scope>
    <source>
        <strain evidence="4">strain S7.3</strain>
    </source>
</reference>
<proteinExistence type="predicted"/>
<dbReference type="Proteomes" id="UP000008063">
    <property type="component" value="Unassembled WGS sequence"/>
</dbReference>
<evidence type="ECO:0000256" key="1">
    <source>
        <dbReference type="SAM" id="MobiDB-lite"/>
    </source>
</evidence>
<dbReference type="EMBL" id="GL945477">
    <property type="protein sequence ID" value="EGO01498.1"/>
    <property type="molecule type" value="Genomic_DNA"/>
</dbReference>
<dbReference type="OMA" id="TISRIEM"/>
<dbReference type="OrthoDB" id="3258294at2759"/>
<keyword evidence="4" id="KW-1185">Reference proteome</keyword>